<reference evidence="1" key="1">
    <citation type="submission" date="2021-02" db="EMBL/GenBank/DDBJ databases">
        <authorList>
            <consortium name="DOE Joint Genome Institute"/>
            <person name="Ahrendt S."/>
            <person name="Looney B.P."/>
            <person name="Miyauchi S."/>
            <person name="Morin E."/>
            <person name="Drula E."/>
            <person name="Courty P.E."/>
            <person name="Chicoki N."/>
            <person name="Fauchery L."/>
            <person name="Kohler A."/>
            <person name="Kuo A."/>
            <person name="Labutti K."/>
            <person name="Pangilinan J."/>
            <person name="Lipzen A."/>
            <person name="Riley R."/>
            <person name="Andreopoulos W."/>
            <person name="He G."/>
            <person name="Johnson J."/>
            <person name="Barry K.W."/>
            <person name="Grigoriev I.V."/>
            <person name="Nagy L."/>
            <person name="Hibbett D."/>
            <person name="Henrissat B."/>
            <person name="Matheny P.B."/>
            <person name="Labbe J."/>
            <person name="Martin F."/>
        </authorList>
    </citation>
    <scope>NUCLEOTIDE SEQUENCE</scope>
    <source>
        <strain evidence="1">FP105234-sp</strain>
    </source>
</reference>
<evidence type="ECO:0000313" key="2">
    <source>
        <dbReference type="Proteomes" id="UP000814033"/>
    </source>
</evidence>
<protein>
    <submittedName>
        <fullName evidence="1">Uncharacterized protein</fullName>
    </submittedName>
</protein>
<comment type="caution">
    <text evidence="1">The sequence shown here is derived from an EMBL/GenBank/DDBJ whole genome shotgun (WGS) entry which is preliminary data.</text>
</comment>
<name>A0ACB8RQH3_9AGAM</name>
<dbReference type="EMBL" id="MU275932">
    <property type="protein sequence ID" value="KAI0046167.1"/>
    <property type="molecule type" value="Genomic_DNA"/>
</dbReference>
<organism evidence="1 2">
    <name type="scientific">Auriscalpium vulgare</name>
    <dbReference type="NCBI Taxonomy" id="40419"/>
    <lineage>
        <taxon>Eukaryota</taxon>
        <taxon>Fungi</taxon>
        <taxon>Dikarya</taxon>
        <taxon>Basidiomycota</taxon>
        <taxon>Agaricomycotina</taxon>
        <taxon>Agaricomycetes</taxon>
        <taxon>Russulales</taxon>
        <taxon>Auriscalpiaceae</taxon>
        <taxon>Auriscalpium</taxon>
    </lineage>
</organism>
<sequence>MGSRTSLHITTALPGWDLRSRLLYLAKTLFFASIHPTPPSSPKTPAACSPPTHCLAHCTPPKLARRADIPPPRVRPDISAARQLAIFSSYPCAV</sequence>
<gene>
    <name evidence="1" type="ORF">FA95DRAFT_1411772</name>
</gene>
<keyword evidence="2" id="KW-1185">Reference proteome</keyword>
<accession>A0ACB8RQH3</accession>
<evidence type="ECO:0000313" key="1">
    <source>
        <dbReference type="EMBL" id="KAI0046167.1"/>
    </source>
</evidence>
<proteinExistence type="predicted"/>
<dbReference type="Proteomes" id="UP000814033">
    <property type="component" value="Unassembled WGS sequence"/>
</dbReference>
<reference evidence="1" key="2">
    <citation type="journal article" date="2022" name="New Phytol.">
        <title>Evolutionary transition to the ectomycorrhizal habit in the genomes of a hyperdiverse lineage of mushroom-forming fungi.</title>
        <authorList>
            <person name="Looney B."/>
            <person name="Miyauchi S."/>
            <person name="Morin E."/>
            <person name="Drula E."/>
            <person name="Courty P.E."/>
            <person name="Kohler A."/>
            <person name="Kuo A."/>
            <person name="LaButti K."/>
            <person name="Pangilinan J."/>
            <person name="Lipzen A."/>
            <person name="Riley R."/>
            <person name="Andreopoulos W."/>
            <person name="He G."/>
            <person name="Johnson J."/>
            <person name="Nolan M."/>
            <person name="Tritt A."/>
            <person name="Barry K.W."/>
            <person name="Grigoriev I.V."/>
            <person name="Nagy L.G."/>
            <person name="Hibbett D."/>
            <person name="Henrissat B."/>
            <person name="Matheny P.B."/>
            <person name="Labbe J."/>
            <person name="Martin F.M."/>
        </authorList>
    </citation>
    <scope>NUCLEOTIDE SEQUENCE</scope>
    <source>
        <strain evidence="1">FP105234-sp</strain>
    </source>
</reference>